<reference evidence="1" key="1">
    <citation type="submission" date="2023-08" db="EMBL/GenBank/DDBJ databases">
        <authorList>
            <person name="Chen Y."/>
            <person name="Shah S."/>
            <person name="Dougan E. K."/>
            <person name="Thang M."/>
            <person name="Chan C."/>
        </authorList>
    </citation>
    <scope>NUCLEOTIDE SEQUENCE</scope>
</reference>
<keyword evidence="2" id="KW-1185">Reference proteome</keyword>
<protein>
    <submittedName>
        <fullName evidence="1">Uncharacterized protein</fullName>
    </submittedName>
</protein>
<sequence>MAKLASATQGACGALPLAVEAPLAATQGACSTDANQKKHHRVSKPLLEAQPALDDTNQMTNPRRLDLPFSALFTKTASLFCRNTMNVHFWRQAALLQKSSKTVQLEGLGANQMAHYRVWKHCFTACKLSLEAERQNSACAQRHWLPCKVPMLLLRDTKQKANHRVSKPDTSQMTARRAFKVMVRALFRDSIMPMFLTM</sequence>
<gene>
    <name evidence="1" type="ORF">EVOR1521_LOCUS3690</name>
</gene>
<proteinExistence type="predicted"/>
<dbReference type="Proteomes" id="UP001178507">
    <property type="component" value="Unassembled WGS sequence"/>
</dbReference>
<accession>A0AA36MN00</accession>
<dbReference type="AlphaFoldDB" id="A0AA36MN00"/>
<name>A0AA36MN00_9DINO</name>
<organism evidence="1 2">
    <name type="scientific">Effrenium voratum</name>
    <dbReference type="NCBI Taxonomy" id="2562239"/>
    <lineage>
        <taxon>Eukaryota</taxon>
        <taxon>Sar</taxon>
        <taxon>Alveolata</taxon>
        <taxon>Dinophyceae</taxon>
        <taxon>Suessiales</taxon>
        <taxon>Symbiodiniaceae</taxon>
        <taxon>Effrenium</taxon>
    </lineage>
</organism>
<comment type="caution">
    <text evidence="1">The sequence shown here is derived from an EMBL/GenBank/DDBJ whole genome shotgun (WGS) entry which is preliminary data.</text>
</comment>
<evidence type="ECO:0000313" key="1">
    <source>
        <dbReference type="EMBL" id="CAJ1374055.1"/>
    </source>
</evidence>
<dbReference type="EMBL" id="CAUJNA010000228">
    <property type="protein sequence ID" value="CAJ1374055.1"/>
    <property type="molecule type" value="Genomic_DNA"/>
</dbReference>
<evidence type="ECO:0000313" key="2">
    <source>
        <dbReference type="Proteomes" id="UP001178507"/>
    </source>
</evidence>